<dbReference type="Proteomes" id="UP001589609">
    <property type="component" value="Unassembled WGS sequence"/>
</dbReference>
<organism evidence="2 3">
    <name type="scientific">Ectobacillus funiculus</name>
    <dbReference type="NCBI Taxonomy" id="137993"/>
    <lineage>
        <taxon>Bacteria</taxon>
        <taxon>Bacillati</taxon>
        <taxon>Bacillota</taxon>
        <taxon>Bacilli</taxon>
        <taxon>Bacillales</taxon>
        <taxon>Bacillaceae</taxon>
        <taxon>Ectobacillus</taxon>
    </lineage>
</organism>
<evidence type="ECO:0000256" key="1">
    <source>
        <dbReference type="SAM" id="Phobius"/>
    </source>
</evidence>
<sequence length="50" mass="5694">MGGKVVPEHLRKPINGESFRYGKWAWIVFHIIVISTIFLAGVYVGVTMFK</sequence>
<evidence type="ECO:0000313" key="3">
    <source>
        <dbReference type="Proteomes" id="UP001589609"/>
    </source>
</evidence>
<dbReference type="EMBL" id="JBHMAF010000168">
    <property type="protein sequence ID" value="MFB9760793.1"/>
    <property type="molecule type" value="Genomic_DNA"/>
</dbReference>
<accession>A0ABV5WKP7</accession>
<keyword evidence="1" id="KW-0472">Membrane</keyword>
<evidence type="ECO:0000313" key="2">
    <source>
        <dbReference type="EMBL" id="MFB9760793.1"/>
    </source>
</evidence>
<feature type="transmembrane region" description="Helical" evidence="1">
    <location>
        <begin position="24"/>
        <end position="46"/>
    </location>
</feature>
<proteinExistence type="predicted"/>
<keyword evidence="1" id="KW-1133">Transmembrane helix</keyword>
<gene>
    <name evidence="2" type="ORF">ACFFMS_21170</name>
</gene>
<protein>
    <submittedName>
        <fullName evidence="2">Uncharacterized protein</fullName>
    </submittedName>
</protein>
<reference evidence="2 3" key="1">
    <citation type="submission" date="2024-09" db="EMBL/GenBank/DDBJ databases">
        <authorList>
            <person name="Sun Q."/>
            <person name="Mori K."/>
        </authorList>
    </citation>
    <scope>NUCLEOTIDE SEQUENCE [LARGE SCALE GENOMIC DNA]</scope>
    <source>
        <strain evidence="2 3">JCM 11201</strain>
    </source>
</reference>
<keyword evidence="3" id="KW-1185">Reference proteome</keyword>
<keyword evidence="1" id="KW-0812">Transmembrane</keyword>
<name>A0ABV5WKP7_9BACI</name>
<comment type="caution">
    <text evidence="2">The sequence shown here is derived from an EMBL/GenBank/DDBJ whole genome shotgun (WGS) entry which is preliminary data.</text>
</comment>